<dbReference type="EMBL" id="KQ964698">
    <property type="protein sequence ID" value="KXN66676.1"/>
    <property type="molecule type" value="Genomic_DNA"/>
</dbReference>
<dbReference type="SUPFAM" id="SSF52047">
    <property type="entry name" value="RNI-like"/>
    <property type="match status" value="1"/>
</dbReference>
<evidence type="ECO:0000313" key="1">
    <source>
        <dbReference type="EMBL" id="KXN66676.1"/>
    </source>
</evidence>
<proteinExistence type="predicted"/>
<gene>
    <name evidence="1" type="ORF">CONCODRAFT_80416</name>
</gene>
<keyword evidence="2" id="KW-1185">Reference proteome</keyword>
<evidence type="ECO:0000313" key="2">
    <source>
        <dbReference type="Proteomes" id="UP000070444"/>
    </source>
</evidence>
<sequence length="215" mass="25000">MLTLKSLDNISFDKLDHGLEGFLDSNSDVESSHTREYKLNLTSSLNSLKDLCIDDNISFDIIDQDYRPNSINSLTFISFSIGYSENFMKLCQLCSNLVYLKLMFYDTPNFSIIDKYLASDLTKLQHLKTLVLVDACNCLGEKFLDFTKFAQIENLKVDISFKSLLNIKFENCKSLKRVEFIGCDDTFDYEFESKFNQYKNWVFKFGDHIIKGYKI</sequence>
<reference evidence="1 2" key="1">
    <citation type="journal article" date="2015" name="Genome Biol. Evol.">
        <title>Phylogenomic analyses indicate that early fungi evolved digesting cell walls of algal ancestors of land plants.</title>
        <authorList>
            <person name="Chang Y."/>
            <person name="Wang S."/>
            <person name="Sekimoto S."/>
            <person name="Aerts A.L."/>
            <person name="Choi C."/>
            <person name="Clum A."/>
            <person name="LaButti K.M."/>
            <person name="Lindquist E.A."/>
            <person name="Yee Ngan C."/>
            <person name="Ohm R.A."/>
            <person name="Salamov A.A."/>
            <person name="Grigoriev I.V."/>
            <person name="Spatafora J.W."/>
            <person name="Berbee M.L."/>
        </authorList>
    </citation>
    <scope>NUCLEOTIDE SEQUENCE [LARGE SCALE GENOMIC DNA]</scope>
    <source>
        <strain evidence="1 2">NRRL 28638</strain>
    </source>
</reference>
<evidence type="ECO:0008006" key="3">
    <source>
        <dbReference type="Google" id="ProtNLM"/>
    </source>
</evidence>
<name>A0A137NV77_CONC2</name>
<dbReference type="Proteomes" id="UP000070444">
    <property type="component" value="Unassembled WGS sequence"/>
</dbReference>
<accession>A0A137NV77</accession>
<dbReference type="AlphaFoldDB" id="A0A137NV77"/>
<protein>
    <recommendedName>
        <fullName evidence="3">RNI-like protein</fullName>
    </recommendedName>
</protein>
<organism evidence="1 2">
    <name type="scientific">Conidiobolus coronatus (strain ATCC 28846 / CBS 209.66 / NRRL 28638)</name>
    <name type="common">Delacroixia coronata</name>
    <dbReference type="NCBI Taxonomy" id="796925"/>
    <lineage>
        <taxon>Eukaryota</taxon>
        <taxon>Fungi</taxon>
        <taxon>Fungi incertae sedis</taxon>
        <taxon>Zoopagomycota</taxon>
        <taxon>Entomophthoromycotina</taxon>
        <taxon>Entomophthoromycetes</taxon>
        <taxon>Entomophthorales</taxon>
        <taxon>Ancylistaceae</taxon>
        <taxon>Conidiobolus</taxon>
    </lineage>
</organism>